<evidence type="ECO:0000313" key="3">
    <source>
        <dbReference type="Proteomes" id="UP000182375"/>
    </source>
</evidence>
<dbReference type="GeneID" id="95510696"/>
<sequence length="111" mass="11900">MNKKEQFENGQHSTDGEPDILQVRLRQETEEGGRGDGAVASEAQPPANPPTIHITVAYGAEPPGGRWKRMVAGAAALVAFLSAFTTVDRGIHGDTAIWVSSVFQWILNICG</sequence>
<dbReference type="Proteomes" id="UP000182375">
    <property type="component" value="Unassembled WGS sequence"/>
</dbReference>
<accession>A0A1H4QSQ0</accession>
<dbReference type="RefSeq" id="WP_074991590.1">
    <property type="nucleotide sequence ID" value="NZ_FNTD01000004.1"/>
</dbReference>
<protein>
    <submittedName>
        <fullName evidence="2">Uncharacterized protein</fullName>
    </submittedName>
</protein>
<reference evidence="2 3" key="1">
    <citation type="submission" date="2016-10" db="EMBL/GenBank/DDBJ databases">
        <authorList>
            <person name="de Groot N.N."/>
        </authorList>
    </citation>
    <scope>NUCLEOTIDE SEQUENCE [LARGE SCALE GENOMIC DNA]</scope>
    <source>
        <strain evidence="2 3">DSM 40306</strain>
    </source>
</reference>
<proteinExistence type="predicted"/>
<name>A0A1H4QSQ0_9ACTN</name>
<feature type="region of interest" description="Disordered" evidence="1">
    <location>
        <begin position="1"/>
        <end position="20"/>
    </location>
</feature>
<evidence type="ECO:0000256" key="1">
    <source>
        <dbReference type="SAM" id="MobiDB-lite"/>
    </source>
</evidence>
<dbReference type="EMBL" id="FNTD01000004">
    <property type="protein sequence ID" value="SEC22521.1"/>
    <property type="molecule type" value="Genomic_DNA"/>
</dbReference>
<feature type="region of interest" description="Disordered" evidence="1">
    <location>
        <begin position="26"/>
        <end position="51"/>
    </location>
</feature>
<organism evidence="2 3">
    <name type="scientific">Streptomyces misionensis</name>
    <dbReference type="NCBI Taxonomy" id="67331"/>
    <lineage>
        <taxon>Bacteria</taxon>
        <taxon>Bacillati</taxon>
        <taxon>Actinomycetota</taxon>
        <taxon>Actinomycetes</taxon>
        <taxon>Kitasatosporales</taxon>
        <taxon>Streptomycetaceae</taxon>
        <taxon>Streptomyces</taxon>
    </lineage>
</organism>
<dbReference type="AlphaFoldDB" id="A0A1H4QSQ0"/>
<evidence type="ECO:0000313" key="2">
    <source>
        <dbReference type="EMBL" id="SEC22521.1"/>
    </source>
</evidence>
<gene>
    <name evidence="2" type="ORF">SAMN04490357_1488</name>
</gene>